<dbReference type="InterPro" id="IPR035172">
    <property type="entry name" value="DUF5302"/>
</dbReference>
<dbReference type="Pfam" id="PF17227">
    <property type="entry name" value="DUF5302"/>
    <property type="match status" value="1"/>
</dbReference>
<keyword evidence="4" id="KW-1185">Reference proteome</keyword>
<dbReference type="RefSeq" id="WP_355271050.1">
    <property type="nucleotide sequence ID" value="NZ_JBEXQV010000008.1"/>
</dbReference>
<feature type="compositionally biased region" description="Basic and acidic residues" evidence="1">
    <location>
        <begin position="24"/>
        <end position="35"/>
    </location>
</feature>
<dbReference type="Proteomes" id="UP001605990">
    <property type="component" value="Unassembled WGS sequence"/>
</dbReference>
<feature type="region of interest" description="Disordered" evidence="1">
    <location>
        <begin position="1"/>
        <end position="72"/>
    </location>
</feature>
<sequence>MTETPQDNTPETEPETETPEAPETDTKKKFEEALARKARMGRAQQAHQDGRQKIKGLNGPKGQTRNFRRKSG</sequence>
<feature type="compositionally biased region" description="Acidic residues" evidence="1">
    <location>
        <begin position="10"/>
        <end position="23"/>
    </location>
</feature>
<dbReference type="EMBL" id="JBIENY010000262">
    <property type="protein sequence ID" value="MFG6297304.1"/>
    <property type="molecule type" value="Genomic_DNA"/>
</dbReference>
<organism evidence="2 4">
    <name type="scientific">Streptomyces rochei</name>
    <name type="common">Streptomyces parvullus</name>
    <dbReference type="NCBI Taxonomy" id="1928"/>
    <lineage>
        <taxon>Bacteria</taxon>
        <taxon>Bacillati</taxon>
        <taxon>Actinomycetota</taxon>
        <taxon>Actinomycetes</taxon>
        <taxon>Kitasatosporales</taxon>
        <taxon>Streptomycetaceae</taxon>
        <taxon>Streptomyces</taxon>
        <taxon>Streptomyces rochei group</taxon>
    </lineage>
</organism>
<protein>
    <submittedName>
        <fullName evidence="2">DUF5302 domain-containing protein</fullName>
    </submittedName>
</protein>
<proteinExistence type="predicted"/>
<dbReference type="EMBL" id="JBIENY010000411">
    <property type="protein sequence ID" value="MFG6299203.1"/>
    <property type="molecule type" value="Genomic_DNA"/>
</dbReference>
<evidence type="ECO:0000256" key="1">
    <source>
        <dbReference type="SAM" id="MobiDB-lite"/>
    </source>
</evidence>
<evidence type="ECO:0000313" key="4">
    <source>
        <dbReference type="Proteomes" id="UP001605990"/>
    </source>
</evidence>
<name>A0ABW7E2E8_STRRO</name>
<comment type="caution">
    <text evidence="2">The sequence shown here is derived from an EMBL/GenBank/DDBJ whole genome shotgun (WGS) entry which is preliminary data.</text>
</comment>
<accession>A0ABW7E2E8</accession>
<gene>
    <name evidence="2" type="ORF">ACGU38_18320</name>
    <name evidence="3" type="ORF">ACGU38_28075</name>
</gene>
<reference evidence="2 4" key="1">
    <citation type="submission" date="2024-10" db="EMBL/GenBank/DDBJ databases">
        <title>Draft genome assembly of a novel steroid transforming actinomycete isolated from African clawed frog Xenopus laevis.</title>
        <authorList>
            <person name="Bragin E."/>
            <person name="Kollerov V."/>
            <person name="Donova M.V."/>
        </authorList>
    </citation>
    <scope>NUCLEOTIDE SEQUENCE [LARGE SCALE GENOMIC DNA]</scope>
    <source>
        <strain evidence="2 4">MTOC-St3</strain>
    </source>
</reference>
<evidence type="ECO:0000313" key="2">
    <source>
        <dbReference type="EMBL" id="MFG6297304.1"/>
    </source>
</evidence>
<evidence type="ECO:0000313" key="3">
    <source>
        <dbReference type="EMBL" id="MFG6299203.1"/>
    </source>
</evidence>